<dbReference type="AlphaFoldDB" id="A0A2V0RB66"/>
<protein>
    <submittedName>
        <fullName evidence="1">Uncharacterized protein</fullName>
    </submittedName>
</protein>
<comment type="caution">
    <text evidence="1">The sequence shown here is derived from an EMBL/GenBank/DDBJ whole genome shotgun (WGS) entry which is preliminary data.</text>
</comment>
<dbReference type="EMBL" id="BDQB01000237">
    <property type="protein sequence ID" value="GBH22364.1"/>
    <property type="molecule type" value="Genomic_RNA"/>
</dbReference>
<sequence length="930" mass="99235">MFGSTVSRPDGPSQQIVKRMSDAAAARAALNTKQLQPQGPPPGAESLNDVRFEVDGGHSLLLPGGTAPTTGAEYLGKRTQKETALAGLGTTVTAHGIEGSLVATQYDAAAAKSDTEFPPVSVRGISLQWSTTKVSVVAVSEKAVVPPVYSDSLEQAIKSGDLAAFKKAIDVGLDHKDQNGAQALANLRSVVTTRSQEDYRSLLFNIALMLVECRVAELAQRELLPVPMQDVPVASATHGAGILMASTTGSVASIEGTDDETYNAFLSCVVQGCRPWAASDSGPCNIAMFTPVDGGVYFVNHRSQLTTQLAVCRAALLGNTTTLALCACRYLGERSIAIKHLTDMLSVVCASGTHEGGVLELKAGSGLPFYSELFPYACAVTETCPNPLDLILSPGQMLVEGAKLWAAQWAIIAHTGGDCVNTDEAIDYLAPYVNAGWRTAHPQYMELISVSEHYRCLEAFVREEEWANPQPSLEAGFYLRDPLLDTEGTKRFFKSIVVQDRTNCGTQADDDIARLNSGDWPLLASAGCPIVQVAPPAGNAGRTVRPVVHGLLPVKRDAPEGRVDVGKAVNALVQAAQCRNTALRNTFQQHLQDREEKGPHGALAQAMMQASKTGEMQIIPRPPTQILSRRVIDVLTQLGETEGEHELEEHGWTPDSAWEQSQGTAPMEAAELVGQLYAAGAVDGPGAAWSMPTQESKNQQDAVLTPTRLPSEQATAYAVDHHPTMLETHPLPGAGVAAGMGVGDSDTSEPSLVTEDSQIVSLAGTERGDSGNEQDQEILAAEQEQEEEQADSQYTNPAYIRQHAEEVVGRVLPQLLYGPHHGPSPTQVVQMAVAEQVAAVAARISLSHAEQAAAEGIALTTLAEYRLPTEDYLRDMLVDNPTDTEDILLAAEEAWSLAGKVEQWAEMRGRLQDSLTRRSGRTGGSEPGAM</sequence>
<proteinExistence type="predicted"/>
<reference evidence="1" key="1">
    <citation type="submission" date="2017-04" db="EMBL/GenBank/DDBJ databases">
        <title>Unveiling RNA virosphere associated with marine microorganisms.</title>
        <authorList>
            <person name="Urayama S."/>
            <person name="Takaki Y."/>
            <person name="Nishi S."/>
            <person name="Yoshida Y."/>
            <person name="Deguchi S."/>
            <person name="Takai K."/>
            <person name="Nunoura T."/>
        </authorList>
    </citation>
    <scope>NUCLEOTIDE SEQUENCE</scope>
</reference>
<evidence type="ECO:0000313" key="1">
    <source>
        <dbReference type="EMBL" id="GBH22364.1"/>
    </source>
</evidence>
<organism evidence="1">
    <name type="scientific">viral metagenome</name>
    <dbReference type="NCBI Taxonomy" id="1070528"/>
    <lineage>
        <taxon>unclassified sequences</taxon>
        <taxon>metagenomes</taxon>
        <taxon>organismal metagenomes</taxon>
    </lineage>
</organism>
<name>A0A2V0RB66_9ZZZZ</name>
<accession>A0A2V0RB66</accession>